<feature type="region of interest" description="Disordered" evidence="1">
    <location>
        <begin position="154"/>
        <end position="181"/>
    </location>
</feature>
<reference evidence="2 3" key="1">
    <citation type="submission" date="2020-02" db="EMBL/GenBank/DDBJ databases">
        <title>Draft genome sequence of Haematococcus lacustris strain NIES-144.</title>
        <authorList>
            <person name="Morimoto D."/>
            <person name="Nakagawa S."/>
            <person name="Yoshida T."/>
            <person name="Sawayama S."/>
        </authorList>
    </citation>
    <scope>NUCLEOTIDE SEQUENCE [LARGE SCALE GENOMIC DNA]</scope>
    <source>
        <strain evidence="2 3">NIES-144</strain>
    </source>
</reference>
<organism evidence="2 3">
    <name type="scientific">Haematococcus lacustris</name>
    <name type="common">Green alga</name>
    <name type="synonym">Haematococcus pluvialis</name>
    <dbReference type="NCBI Taxonomy" id="44745"/>
    <lineage>
        <taxon>Eukaryota</taxon>
        <taxon>Viridiplantae</taxon>
        <taxon>Chlorophyta</taxon>
        <taxon>core chlorophytes</taxon>
        <taxon>Chlorophyceae</taxon>
        <taxon>CS clade</taxon>
        <taxon>Chlamydomonadales</taxon>
        <taxon>Haematococcaceae</taxon>
        <taxon>Haematococcus</taxon>
    </lineage>
</organism>
<name>A0A6A0AFQ6_HAELA</name>
<gene>
    <name evidence="2" type="ORF">HaLaN_30842</name>
</gene>
<feature type="compositionally biased region" description="Basic and acidic residues" evidence="1">
    <location>
        <begin position="154"/>
        <end position="164"/>
    </location>
</feature>
<dbReference type="AlphaFoldDB" id="A0A6A0AFQ6"/>
<evidence type="ECO:0000256" key="1">
    <source>
        <dbReference type="SAM" id="MobiDB-lite"/>
    </source>
</evidence>
<proteinExistence type="predicted"/>
<dbReference type="Proteomes" id="UP000485058">
    <property type="component" value="Unassembled WGS sequence"/>
</dbReference>
<dbReference type="Pfam" id="PF02672">
    <property type="entry name" value="CP12"/>
    <property type="match status" value="1"/>
</dbReference>
<evidence type="ECO:0000313" key="2">
    <source>
        <dbReference type="EMBL" id="GFH31739.1"/>
    </source>
</evidence>
<keyword evidence="3" id="KW-1185">Reference proteome</keyword>
<protein>
    <submittedName>
        <fullName evidence="2">CP12 domain-containing protein</fullName>
    </submittedName>
</protein>
<sequence>MSTIATHSRAVTRPQATASRPCRLACRAGPIRRHAVVARATPTKDLDAKVEASCYRNPPAACRRALATLKEADETCESKGTTSKDCEVAWDQAEELLAAKAHKKAAEKANSDPLEQRTLMQMSAACMSCKEQPAWGWTGYKNMCGICWPPDDTRGSETVKERSADAMLQSSSPPVLFPAID</sequence>
<evidence type="ECO:0000313" key="3">
    <source>
        <dbReference type="Proteomes" id="UP000485058"/>
    </source>
</evidence>
<accession>A0A6A0AFQ6</accession>
<comment type="caution">
    <text evidence="2">The sequence shown here is derived from an EMBL/GenBank/DDBJ whole genome shotgun (WGS) entry which is preliminary data.</text>
</comment>
<dbReference type="EMBL" id="BLLF01005892">
    <property type="protein sequence ID" value="GFH31739.1"/>
    <property type="molecule type" value="Genomic_DNA"/>
</dbReference>